<dbReference type="InterPro" id="IPR051601">
    <property type="entry name" value="Serine_prot/Carboxylest_S33"/>
</dbReference>
<dbReference type="InterPro" id="IPR029058">
    <property type="entry name" value="AB_hydrolase_fold"/>
</dbReference>
<sequence>MIALRLCLATALATSLLAAGPPAAAEPHFGPCPPDVGTSDDVPTAPPVECATIDVPLDYDDPGGRTLPVAISRIRATGTPREYRGALLVNPGGPGGSGLGYAAEKRAKLPEPVQRSFDVIGFDPRGVGRSAPVDCGPAGGLFQHPAPDPVPTDPASEQAYLGQLRHLAGDCVRHVGDVLPHVSTANTARDMDVIREALGKRELNFLGVSYGTYLGAAYAAQFPRRTGRMVLDSVVSPDDWHDFDVQQGFAMVEQRDVLFRWVAAHPSLGLGATAEEVRANYTEARARLSAHPAAGGVGPAEFDRFVYRTLSRTERWEPFAHALSALLASGDASGFEPAEPEGDTESRNYEAALRTVKCADSARPRAEEVVHDVRALRAADPLPVLTGLEATTCAFWPAPREKARLGSPAMPPVLLTQAAHDPTTPLAGARRMQRVLPGSRMVTLDDGYSHGVFASQRNACVDDTAAAYLVSGRLPHEDVECAGGGLPRVRAVTSQP</sequence>
<protein>
    <submittedName>
        <fullName evidence="6">Alpha/beta hydrolase</fullName>
    </submittedName>
</protein>
<dbReference type="Proteomes" id="UP001500729">
    <property type="component" value="Unassembled WGS sequence"/>
</dbReference>
<comment type="caution">
    <text evidence="6">The sequence shown here is derived from an EMBL/GenBank/DDBJ whole genome shotgun (WGS) entry which is preliminary data.</text>
</comment>
<dbReference type="SUPFAM" id="SSF53474">
    <property type="entry name" value="alpha/beta-Hydrolases"/>
    <property type="match status" value="1"/>
</dbReference>
<gene>
    <name evidence="6" type="ORF">GCM10009533_30600</name>
</gene>
<dbReference type="RefSeq" id="WP_009946046.1">
    <property type="nucleotide sequence ID" value="NZ_BAAAGS010000018.1"/>
</dbReference>
<evidence type="ECO:0000259" key="5">
    <source>
        <dbReference type="Pfam" id="PF00561"/>
    </source>
</evidence>
<evidence type="ECO:0000313" key="6">
    <source>
        <dbReference type="EMBL" id="GAA0529255.1"/>
    </source>
</evidence>
<evidence type="ECO:0000256" key="1">
    <source>
        <dbReference type="ARBA" id="ARBA00010088"/>
    </source>
</evidence>
<dbReference type="Gene3D" id="3.40.50.1820">
    <property type="entry name" value="alpha/beta hydrolase"/>
    <property type="match status" value="1"/>
</dbReference>
<keyword evidence="2 4" id="KW-0732">Signal</keyword>
<organism evidence="6 7">
    <name type="scientific">Saccharopolyspora erythraea</name>
    <name type="common">Streptomyces erythraeus</name>
    <dbReference type="NCBI Taxonomy" id="1836"/>
    <lineage>
        <taxon>Bacteria</taxon>
        <taxon>Bacillati</taxon>
        <taxon>Actinomycetota</taxon>
        <taxon>Actinomycetes</taxon>
        <taxon>Pseudonocardiales</taxon>
        <taxon>Pseudonocardiaceae</taxon>
        <taxon>Saccharopolyspora</taxon>
    </lineage>
</organism>
<dbReference type="GO" id="GO:0016787">
    <property type="term" value="F:hydrolase activity"/>
    <property type="evidence" value="ECO:0007669"/>
    <property type="project" value="UniProtKB-KW"/>
</dbReference>
<feature type="domain" description="AB hydrolase-1" evidence="5">
    <location>
        <begin position="86"/>
        <end position="448"/>
    </location>
</feature>
<dbReference type="EMBL" id="BAAAGS010000018">
    <property type="protein sequence ID" value="GAA0529255.1"/>
    <property type="molecule type" value="Genomic_DNA"/>
</dbReference>
<dbReference type="Pfam" id="PF00561">
    <property type="entry name" value="Abhydrolase_1"/>
    <property type="match status" value="1"/>
</dbReference>
<dbReference type="InterPro" id="IPR000073">
    <property type="entry name" value="AB_hydrolase_1"/>
</dbReference>
<comment type="similarity">
    <text evidence="1">Belongs to the peptidase S33 family.</text>
</comment>
<keyword evidence="3 6" id="KW-0378">Hydrolase</keyword>
<evidence type="ECO:0000256" key="4">
    <source>
        <dbReference type="SAM" id="SignalP"/>
    </source>
</evidence>
<evidence type="ECO:0000256" key="2">
    <source>
        <dbReference type="ARBA" id="ARBA00022729"/>
    </source>
</evidence>
<proteinExistence type="inferred from homology"/>
<reference evidence="6 7" key="1">
    <citation type="journal article" date="2019" name="Int. J. Syst. Evol. Microbiol.">
        <title>The Global Catalogue of Microorganisms (GCM) 10K type strain sequencing project: providing services to taxonomists for standard genome sequencing and annotation.</title>
        <authorList>
            <consortium name="The Broad Institute Genomics Platform"/>
            <consortium name="The Broad Institute Genome Sequencing Center for Infectious Disease"/>
            <person name="Wu L."/>
            <person name="Ma J."/>
        </authorList>
    </citation>
    <scope>NUCLEOTIDE SEQUENCE [LARGE SCALE GENOMIC DNA]</scope>
    <source>
        <strain evidence="6 7">JCM 10303</strain>
    </source>
</reference>
<evidence type="ECO:0000313" key="7">
    <source>
        <dbReference type="Proteomes" id="UP001500729"/>
    </source>
</evidence>
<evidence type="ECO:0000256" key="3">
    <source>
        <dbReference type="ARBA" id="ARBA00022801"/>
    </source>
</evidence>
<keyword evidence="7" id="KW-1185">Reference proteome</keyword>
<dbReference type="PANTHER" id="PTHR43248">
    <property type="entry name" value="2-SUCCINYL-6-HYDROXY-2,4-CYCLOHEXADIENE-1-CARBOXYLATE SYNTHASE"/>
    <property type="match status" value="1"/>
</dbReference>
<name>A0ABN1CY98_SACER</name>
<accession>A0ABN1CY98</accession>
<dbReference type="PANTHER" id="PTHR43248:SF29">
    <property type="entry name" value="TRIPEPTIDYL AMINOPEPTIDASE"/>
    <property type="match status" value="1"/>
</dbReference>
<feature type="chain" id="PRO_5047513394" evidence="4">
    <location>
        <begin position="25"/>
        <end position="496"/>
    </location>
</feature>
<feature type="signal peptide" evidence="4">
    <location>
        <begin position="1"/>
        <end position="24"/>
    </location>
</feature>